<dbReference type="AlphaFoldDB" id="A0A8S9V9X2"/>
<comment type="caution">
    <text evidence="1">The sequence shown here is derived from an EMBL/GenBank/DDBJ whole genome shotgun (WGS) entry which is preliminary data.</text>
</comment>
<sequence length="148" mass="17039">MSCHLIGLPDERARGQPAIDGAAKVPWLRVVPCYAMRHIRIYSDFVRACTSIFAPKNGGLVVAVFSLQLVALYLVSCDERRLCLERCRLNWKHHSQLLLNEGQFRQYYRMSFRSFEKLVRMLGPSLRVDEAQSRRRTGTEPLSSVNKI</sequence>
<accession>A0A8S9V9X2</accession>
<reference evidence="1" key="1">
    <citation type="submission" date="2020-03" db="EMBL/GenBank/DDBJ databases">
        <title>Hybrid Assembly of Korean Phytophthora infestans isolates.</title>
        <authorList>
            <person name="Prokchorchik M."/>
            <person name="Lee Y."/>
            <person name="Seo J."/>
            <person name="Cho J.-H."/>
            <person name="Park Y.-E."/>
            <person name="Jang D.-C."/>
            <person name="Im J.-S."/>
            <person name="Choi J.-G."/>
            <person name="Park H.-J."/>
            <person name="Lee G.-B."/>
            <person name="Lee Y.-G."/>
            <person name="Hong S.-Y."/>
            <person name="Cho K."/>
            <person name="Sohn K.H."/>
        </authorList>
    </citation>
    <scope>NUCLEOTIDE SEQUENCE</scope>
    <source>
        <strain evidence="1">KR_2_A2</strain>
    </source>
</reference>
<dbReference type="EMBL" id="JAACNO010000330">
    <property type="protein sequence ID" value="KAF4148184.1"/>
    <property type="molecule type" value="Genomic_DNA"/>
</dbReference>
<protein>
    <submittedName>
        <fullName evidence="1">Uncharacterized protein</fullName>
    </submittedName>
</protein>
<organism evidence="1 2">
    <name type="scientific">Phytophthora infestans</name>
    <name type="common">Potato late blight agent</name>
    <name type="synonym">Botrytis infestans</name>
    <dbReference type="NCBI Taxonomy" id="4787"/>
    <lineage>
        <taxon>Eukaryota</taxon>
        <taxon>Sar</taxon>
        <taxon>Stramenopiles</taxon>
        <taxon>Oomycota</taxon>
        <taxon>Peronosporomycetes</taxon>
        <taxon>Peronosporales</taxon>
        <taxon>Peronosporaceae</taxon>
        <taxon>Phytophthora</taxon>
    </lineage>
</organism>
<name>A0A8S9V9X2_PHYIN</name>
<evidence type="ECO:0000313" key="2">
    <source>
        <dbReference type="Proteomes" id="UP000704712"/>
    </source>
</evidence>
<gene>
    <name evidence="1" type="ORF">GN958_ATG02632</name>
</gene>
<evidence type="ECO:0000313" key="1">
    <source>
        <dbReference type="EMBL" id="KAF4148184.1"/>
    </source>
</evidence>
<dbReference type="Proteomes" id="UP000704712">
    <property type="component" value="Unassembled WGS sequence"/>
</dbReference>
<proteinExistence type="predicted"/>